<organism evidence="2 3">
    <name type="scientific">Chungangia koreensis</name>
    <dbReference type="NCBI Taxonomy" id="752657"/>
    <lineage>
        <taxon>Bacteria</taxon>
        <taxon>Bacillati</taxon>
        <taxon>Bacillota</taxon>
        <taxon>Bacilli</taxon>
        <taxon>Lactobacillales</taxon>
        <taxon>Chungangia</taxon>
    </lineage>
</organism>
<dbReference type="PRINTS" id="PR00507">
    <property type="entry name" value="N12N6MTFRASE"/>
</dbReference>
<dbReference type="InterPro" id="IPR003356">
    <property type="entry name" value="DNA_methylase_A-5"/>
</dbReference>
<keyword evidence="2" id="KW-0808">Transferase</keyword>
<evidence type="ECO:0000259" key="1">
    <source>
        <dbReference type="Pfam" id="PF02384"/>
    </source>
</evidence>
<evidence type="ECO:0000313" key="2">
    <source>
        <dbReference type="EMBL" id="MFC4409791.1"/>
    </source>
</evidence>
<dbReference type="PIRSF" id="PIRSF026567">
    <property type="entry name" value="Adenine_mtase_bact_prd"/>
    <property type="match status" value="1"/>
</dbReference>
<dbReference type="Gene3D" id="3.40.50.150">
    <property type="entry name" value="Vaccinia Virus protein VP39"/>
    <property type="match status" value="1"/>
</dbReference>
<accession>A0ABV8X2R9</accession>
<dbReference type="PANTHER" id="PTHR41313:SF1">
    <property type="entry name" value="DNA METHYLASE ADENINE-SPECIFIC DOMAIN-CONTAINING PROTEIN"/>
    <property type="match status" value="1"/>
</dbReference>
<evidence type="ECO:0000313" key="3">
    <source>
        <dbReference type="Proteomes" id="UP001595817"/>
    </source>
</evidence>
<dbReference type="GO" id="GO:0032259">
    <property type="term" value="P:methylation"/>
    <property type="evidence" value="ECO:0007669"/>
    <property type="project" value="UniProtKB-KW"/>
</dbReference>
<protein>
    <submittedName>
        <fullName evidence="2">Class I SAM-dependent methyltransferase</fullName>
    </submittedName>
</protein>
<dbReference type="InterPro" id="IPR029063">
    <property type="entry name" value="SAM-dependent_MTases_sf"/>
</dbReference>
<dbReference type="Pfam" id="PF02384">
    <property type="entry name" value="N6_Mtase"/>
    <property type="match status" value="1"/>
</dbReference>
<dbReference type="GO" id="GO:0008168">
    <property type="term" value="F:methyltransferase activity"/>
    <property type="evidence" value="ECO:0007669"/>
    <property type="project" value="UniProtKB-KW"/>
</dbReference>
<reference evidence="3" key="1">
    <citation type="journal article" date="2019" name="Int. J. Syst. Evol. Microbiol.">
        <title>The Global Catalogue of Microorganisms (GCM) 10K type strain sequencing project: providing services to taxonomists for standard genome sequencing and annotation.</title>
        <authorList>
            <consortium name="The Broad Institute Genomics Platform"/>
            <consortium name="The Broad Institute Genome Sequencing Center for Infectious Disease"/>
            <person name="Wu L."/>
            <person name="Ma J."/>
        </authorList>
    </citation>
    <scope>NUCLEOTIDE SEQUENCE [LARGE SCALE GENOMIC DNA]</scope>
    <source>
        <strain evidence="3">CCUG 59778</strain>
    </source>
</reference>
<gene>
    <name evidence="2" type="ORF">ACFOZY_04990</name>
</gene>
<comment type="caution">
    <text evidence="2">The sequence shown here is derived from an EMBL/GenBank/DDBJ whole genome shotgun (WGS) entry which is preliminary data.</text>
</comment>
<dbReference type="InterPro" id="IPR052933">
    <property type="entry name" value="DNA_Protect_Modify"/>
</dbReference>
<keyword evidence="2" id="KW-0489">Methyltransferase</keyword>
<keyword evidence="3" id="KW-1185">Reference proteome</keyword>
<dbReference type="RefSeq" id="WP_378152928.1">
    <property type="nucleotide sequence ID" value="NZ_JBHSEC010000005.1"/>
</dbReference>
<dbReference type="PANTHER" id="PTHR41313">
    <property type="entry name" value="ADENINE-SPECIFIC METHYLTRANSFERASE"/>
    <property type="match status" value="1"/>
</dbReference>
<dbReference type="CDD" id="cd02440">
    <property type="entry name" value="AdoMet_MTases"/>
    <property type="match status" value="1"/>
</dbReference>
<dbReference type="InterPro" id="IPR016843">
    <property type="entry name" value="S-AdoMet-dep_Ade-MeTrfase_prd"/>
</dbReference>
<proteinExistence type="predicted"/>
<sequence>MQTNVEVIFSFLDKEAVKHSENGEMPYLEGVLLAAEDWLDGQGPDVKTPAKEEVRKGLQLAILKGMKEHSQPHHQMTPDSLGLLLGYLVEQFTKDKEQISLFEPAVGTGNLLFTIMNYLDGKVSTASAVEIDETLIQLTAVSADLLQQPVDLYRQDALQHLLIDPVDAVIADLPYGYYPDDATAAGYELKAKEGMSYAHHLFIEQSIRHTKDGGYLFFLAPASIFESEQATELYSFLKKYTWIQAVFQLPGNMFKNKALEKSILVLQKAGDRGSAPKDVLLGQVPNMSEKQPMAQFFAKVEEWIEENK</sequence>
<dbReference type="SUPFAM" id="SSF53335">
    <property type="entry name" value="S-adenosyl-L-methionine-dependent methyltransferases"/>
    <property type="match status" value="1"/>
</dbReference>
<name>A0ABV8X2R9_9LACT</name>
<feature type="domain" description="DNA methylase adenine-specific" evidence="1">
    <location>
        <begin position="77"/>
        <end position="291"/>
    </location>
</feature>
<dbReference type="Proteomes" id="UP001595817">
    <property type="component" value="Unassembled WGS sequence"/>
</dbReference>
<dbReference type="EMBL" id="JBHSEC010000005">
    <property type="protein sequence ID" value="MFC4409791.1"/>
    <property type="molecule type" value="Genomic_DNA"/>
</dbReference>